<dbReference type="EMBL" id="JBHTLN010000001">
    <property type="protein sequence ID" value="MFD1121201.1"/>
    <property type="molecule type" value="Genomic_DNA"/>
</dbReference>
<dbReference type="RefSeq" id="WP_379029613.1">
    <property type="nucleotide sequence ID" value="NZ_JBHTLN010000001.1"/>
</dbReference>
<gene>
    <name evidence="2" type="ORF">ACFQ2T_01680</name>
</gene>
<proteinExistence type="inferred from homology"/>
<sequence>MKIVQTPNAPAAIGPYAQGVIVGNMLYTSGQIALRPDGSLNDGDVVVQTQQVLANLQAIIEAAGGNLFQVVKTTVFLKNLDDFVAMNQVYGEAFGTHTPARSTVQVAKLPRDVLVEIEAIVALGEL</sequence>
<dbReference type="InterPro" id="IPR019897">
    <property type="entry name" value="RidA_CS"/>
</dbReference>
<protein>
    <submittedName>
        <fullName evidence="2">RidA family protein</fullName>
    </submittedName>
</protein>
<name>A0ABW3PAR9_9PROT</name>
<dbReference type="Pfam" id="PF01042">
    <property type="entry name" value="Ribonuc_L-PSP"/>
    <property type="match status" value="1"/>
</dbReference>
<dbReference type="CDD" id="cd00448">
    <property type="entry name" value="YjgF_YER057c_UK114_family"/>
    <property type="match status" value="1"/>
</dbReference>
<dbReference type="InterPro" id="IPR035959">
    <property type="entry name" value="RutC-like_sf"/>
</dbReference>
<dbReference type="NCBIfam" id="TIGR00004">
    <property type="entry name" value="Rid family detoxifying hydrolase"/>
    <property type="match status" value="1"/>
</dbReference>
<keyword evidence="3" id="KW-1185">Reference proteome</keyword>
<evidence type="ECO:0000313" key="3">
    <source>
        <dbReference type="Proteomes" id="UP001597206"/>
    </source>
</evidence>
<evidence type="ECO:0000313" key="2">
    <source>
        <dbReference type="EMBL" id="MFD1121201.1"/>
    </source>
</evidence>
<dbReference type="Proteomes" id="UP001597206">
    <property type="component" value="Unassembled WGS sequence"/>
</dbReference>
<evidence type="ECO:0000256" key="1">
    <source>
        <dbReference type="ARBA" id="ARBA00010552"/>
    </source>
</evidence>
<comment type="caution">
    <text evidence="2">The sequence shown here is derived from an EMBL/GenBank/DDBJ whole genome shotgun (WGS) entry which is preliminary data.</text>
</comment>
<accession>A0ABW3PAR9</accession>
<dbReference type="InterPro" id="IPR006056">
    <property type="entry name" value="RidA"/>
</dbReference>
<reference evidence="3" key="1">
    <citation type="journal article" date="2019" name="Int. J. Syst. Evol. Microbiol.">
        <title>The Global Catalogue of Microorganisms (GCM) 10K type strain sequencing project: providing services to taxonomists for standard genome sequencing and annotation.</title>
        <authorList>
            <consortium name="The Broad Institute Genomics Platform"/>
            <consortium name="The Broad Institute Genome Sequencing Center for Infectious Disease"/>
            <person name="Wu L."/>
            <person name="Ma J."/>
        </authorList>
    </citation>
    <scope>NUCLEOTIDE SEQUENCE [LARGE SCALE GENOMIC DNA]</scope>
    <source>
        <strain evidence="3">CCUG 58411</strain>
    </source>
</reference>
<comment type="similarity">
    <text evidence="1">Belongs to the RutC family.</text>
</comment>
<dbReference type="SUPFAM" id="SSF55298">
    <property type="entry name" value="YjgF-like"/>
    <property type="match status" value="1"/>
</dbReference>
<dbReference type="PANTHER" id="PTHR11803:SF58">
    <property type="entry name" value="PROTEIN HMF1-RELATED"/>
    <property type="match status" value="1"/>
</dbReference>
<organism evidence="2 3">
    <name type="scientific">Methylophilus flavus</name>
    <dbReference type="NCBI Taxonomy" id="640084"/>
    <lineage>
        <taxon>Bacteria</taxon>
        <taxon>Pseudomonadati</taxon>
        <taxon>Pseudomonadota</taxon>
        <taxon>Betaproteobacteria</taxon>
        <taxon>Nitrosomonadales</taxon>
        <taxon>Methylophilaceae</taxon>
        <taxon>Methylophilus</taxon>
    </lineage>
</organism>
<dbReference type="InterPro" id="IPR006175">
    <property type="entry name" value="YjgF/YER057c/UK114"/>
</dbReference>
<dbReference type="PANTHER" id="PTHR11803">
    <property type="entry name" value="2-IMINOBUTANOATE/2-IMINOPROPANOATE DEAMINASE RIDA"/>
    <property type="match status" value="1"/>
</dbReference>
<dbReference type="Gene3D" id="3.30.1330.40">
    <property type="entry name" value="RutC-like"/>
    <property type="match status" value="1"/>
</dbReference>
<dbReference type="PROSITE" id="PS01094">
    <property type="entry name" value="UPF0076"/>
    <property type="match status" value="1"/>
</dbReference>